<dbReference type="EMBL" id="BJZQ01000002">
    <property type="protein sequence ID" value="GEO88493.1"/>
    <property type="molecule type" value="Genomic_DNA"/>
</dbReference>
<feature type="region of interest" description="Disordered" evidence="1">
    <location>
        <begin position="1"/>
        <end position="90"/>
    </location>
</feature>
<name>A0A512HSQ6_9ACTN</name>
<reference evidence="2 3" key="1">
    <citation type="submission" date="2019-07" db="EMBL/GenBank/DDBJ databases">
        <title>Whole genome shotgun sequence of Aeromicrobium flavum NBRC 107625.</title>
        <authorList>
            <person name="Hosoyama A."/>
            <person name="Uohara A."/>
            <person name="Ohji S."/>
            <person name="Ichikawa N."/>
        </authorList>
    </citation>
    <scope>NUCLEOTIDE SEQUENCE [LARGE SCALE GENOMIC DNA]</scope>
    <source>
        <strain evidence="2 3">NBRC 107625</strain>
    </source>
</reference>
<evidence type="ECO:0000313" key="3">
    <source>
        <dbReference type="Proteomes" id="UP000321769"/>
    </source>
</evidence>
<proteinExistence type="predicted"/>
<accession>A0A512HSQ6</accession>
<comment type="caution">
    <text evidence="2">The sequence shown here is derived from an EMBL/GenBank/DDBJ whole genome shotgun (WGS) entry which is preliminary data.</text>
</comment>
<protein>
    <submittedName>
        <fullName evidence="2">Uncharacterized protein</fullName>
    </submittedName>
</protein>
<keyword evidence="3" id="KW-1185">Reference proteome</keyword>
<organism evidence="2 3">
    <name type="scientific">Aeromicrobium flavum</name>
    <dbReference type="NCBI Taxonomy" id="416568"/>
    <lineage>
        <taxon>Bacteria</taxon>
        <taxon>Bacillati</taxon>
        <taxon>Actinomycetota</taxon>
        <taxon>Actinomycetes</taxon>
        <taxon>Propionibacteriales</taxon>
        <taxon>Nocardioidaceae</taxon>
        <taxon>Aeromicrobium</taxon>
    </lineage>
</organism>
<evidence type="ECO:0000313" key="2">
    <source>
        <dbReference type="EMBL" id="GEO88493.1"/>
    </source>
</evidence>
<dbReference type="Proteomes" id="UP000321769">
    <property type="component" value="Unassembled WGS sequence"/>
</dbReference>
<sequence>MATAGVGDEPARTGVRSQLGHDAGERVVGHRHDDDLGTRHDLGGLEHGDVGEQRLDAQLRGGRTTADADEMVTGSLEPGGEDSTDTAGADHTHAGVRHVCCLSFQSRSGYQTK</sequence>
<feature type="compositionally biased region" description="Basic and acidic residues" evidence="1">
    <location>
        <begin position="22"/>
        <end position="57"/>
    </location>
</feature>
<dbReference type="AlphaFoldDB" id="A0A512HSQ6"/>
<gene>
    <name evidence="2" type="ORF">AFL01nite_08200</name>
</gene>
<evidence type="ECO:0000256" key="1">
    <source>
        <dbReference type="SAM" id="MobiDB-lite"/>
    </source>
</evidence>